<name>L0K147_9EURY</name>
<dbReference type="RefSeq" id="WP_015322160.1">
    <property type="nucleotide sequence ID" value="NC_019974.1"/>
</dbReference>
<dbReference type="HOGENOM" id="CLU_057055_0_0_2"/>
<dbReference type="KEGG" id="nou:Natoc_2966"/>
<organism evidence="2 3">
    <name type="scientific">Natronococcus occultus SP4</name>
    <dbReference type="NCBI Taxonomy" id="694430"/>
    <lineage>
        <taxon>Archaea</taxon>
        <taxon>Methanobacteriati</taxon>
        <taxon>Methanobacteriota</taxon>
        <taxon>Stenosarchaea group</taxon>
        <taxon>Halobacteria</taxon>
        <taxon>Halobacteriales</taxon>
        <taxon>Natrialbaceae</taxon>
        <taxon>Natronococcus</taxon>
    </lineage>
</organism>
<dbReference type="Proteomes" id="UP000010878">
    <property type="component" value="Chromosome"/>
</dbReference>
<dbReference type="InterPro" id="IPR036388">
    <property type="entry name" value="WH-like_DNA-bd_sf"/>
</dbReference>
<protein>
    <recommendedName>
        <fullName evidence="1">DUF7344 domain-containing protein</fullName>
    </recommendedName>
</protein>
<sequence>MQGRQLTDILVALRDGRRRALHRLLRNRTAPIPIEEAAVHLAARGETRLVDVTEAEMRSLRVSLGTAHVPVLVAAGLVDRDREDGTLAASDHPALQHPNLERILETETVDWDPILDALASDRRRTALSVLADAESALSRVALARAVADREADGEPTPDAVDDCRIELHHVHLPKLAAAGLITSDRRGDAVSYRGHPALEDGPWFDFGAAESRGFHPVANPSQDIRRIDGRENVIERCRALCAHADEELFLMYTDEDLIEEACLQYLQDAVDRGVEVYVGTRTQAIRDRVREHVPAVTLWEPQRNWMNMPPERETVGRLVFADREAIMLGTLSERNERGIQDETAITGVGENNALVMLIRELLGSRLDHLDEQSEDFLEQIPF</sequence>
<dbReference type="EMBL" id="CP003929">
    <property type="protein sequence ID" value="AGB38721.1"/>
    <property type="molecule type" value="Genomic_DNA"/>
</dbReference>
<gene>
    <name evidence="2" type="ORF">Natoc_2966</name>
</gene>
<dbReference type="Gene3D" id="1.10.10.10">
    <property type="entry name" value="Winged helix-like DNA-binding domain superfamily/Winged helix DNA-binding domain"/>
    <property type="match status" value="1"/>
</dbReference>
<dbReference type="OrthoDB" id="247722at2157"/>
<accession>L0K147</accession>
<dbReference type="InterPro" id="IPR055768">
    <property type="entry name" value="DUF7344"/>
</dbReference>
<feature type="domain" description="DUF7344" evidence="1">
    <location>
        <begin position="116"/>
        <end position="190"/>
    </location>
</feature>
<proteinExistence type="predicted"/>
<dbReference type="AlphaFoldDB" id="L0K147"/>
<evidence type="ECO:0000313" key="3">
    <source>
        <dbReference type="Proteomes" id="UP000010878"/>
    </source>
</evidence>
<dbReference type="Pfam" id="PF24035">
    <property type="entry name" value="DUF7344"/>
    <property type="match status" value="2"/>
</dbReference>
<dbReference type="GeneID" id="14403353"/>
<keyword evidence="3" id="KW-1185">Reference proteome</keyword>
<dbReference type="eggNOG" id="arCOG03828">
    <property type="taxonomic scope" value="Archaea"/>
</dbReference>
<evidence type="ECO:0000259" key="1">
    <source>
        <dbReference type="Pfam" id="PF24035"/>
    </source>
</evidence>
<reference evidence="2 3" key="1">
    <citation type="submission" date="2012-11" db="EMBL/GenBank/DDBJ databases">
        <title>FINISHED of Natronococcus occultus SP4, DSM 3396.</title>
        <authorList>
            <consortium name="DOE Joint Genome Institute"/>
            <person name="Eisen J."/>
            <person name="Huntemann M."/>
            <person name="Wei C.-L."/>
            <person name="Han J."/>
            <person name="Detter J.C."/>
            <person name="Han C."/>
            <person name="Tapia R."/>
            <person name="Chen A."/>
            <person name="Kyrpides N."/>
            <person name="Mavromatis K."/>
            <person name="Markowitz V."/>
            <person name="Szeto E."/>
            <person name="Ivanova N."/>
            <person name="Mikhailova N."/>
            <person name="Ovchinnikova G."/>
            <person name="Pagani I."/>
            <person name="Pati A."/>
            <person name="Goodwin L."/>
            <person name="Nordberg H.P."/>
            <person name="Cantor M.N."/>
            <person name="Hua S.X."/>
            <person name="Woyke T."/>
            <person name="Eisen J."/>
            <person name="Klenk H.-P."/>
            <person name="Klenk H.-P."/>
        </authorList>
    </citation>
    <scope>NUCLEOTIDE SEQUENCE [LARGE SCALE GENOMIC DNA]</scope>
    <source>
        <strain evidence="2 3">SP4</strain>
    </source>
</reference>
<feature type="domain" description="DUF7344" evidence="1">
    <location>
        <begin position="12"/>
        <end position="87"/>
    </location>
</feature>
<evidence type="ECO:0000313" key="2">
    <source>
        <dbReference type="EMBL" id="AGB38721.1"/>
    </source>
</evidence>